<gene>
    <name evidence="3" type="ORF">Taro_040190</name>
</gene>
<evidence type="ECO:0000259" key="2">
    <source>
        <dbReference type="Pfam" id="PF13334"/>
    </source>
</evidence>
<dbReference type="InterPro" id="IPR025298">
    <property type="entry name" value="DUF4094"/>
</dbReference>
<keyword evidence="1" id="KW-0472">Membrane</keyword>
<evidence type="ECO:0000313" key="3">
    <source>
        <dbReference type="EMBL" id="MQM07348.1"/>
    </source>
</evidence>
<sequence length="99" mass="10976">MKAFGLGGTLPAQMEKKIRVKPPPGRVVAAFCAACLVAGVLINGRMWWVHMRRDPDVGRRSGDVSVVAGDFEPERRLSEQEGRGDVMEEVVRTHKAIQY</sequence>
<comment type="caution">
    <text evidence="3">The sequence shown here is derived from an EMBL/GenBank/DDBJ whole genome shotgun (WGS) entry which is preliminary data.</text>
</comment>
<evidence type="ECO:0000313" key="4">
    <source>
        <dbReference type="Proteomes" id="UP000652761"/>
    </source>
</evidence>
<keyword evidence="1" id="KW-0812">Transmembrane</keyword>
<dbReference type="Proteomes" id="UP000652761">
    <property type="component" value="Unassembled WGS sequence"/>
</dbReference>
<name>A0A843WL34_COLES</name>
<evidence type="ECO:0000256" key="1">
    <source>
        <dbReference type="SAM" id="Phobius"/>
    </source>
</evidence>
<accession>A0A843WL34</accession>
<reference evidence="3" key="1">
    <citation type="submission" date="2017-07" db="EMBL/GenBank/DDBJ databases">
        <title>Taro Niue Genome Assembly and Annotation.</title>
        <authorList>
            <person name="Atibalentja N."/>
            <person name="Keating K."/>
            <person name="Fields C.J."/>
        </authorList>
    </citation>
    <scope>NUCLEOTIDE SEQUENCE</scope>
    <source>
        <strain evidence="3">Niue_2</strain>
        <tissue evidence="3">Leaf</tissue>
    </source>
</reference>
<dbReference type="EMBL" id="NMUH01003853">
    <property type="protein sequence ID" value="MQM07348.1"/>
    <property type="molecule type" value="Genomic_DNA"/>
</dbReference>
<proteinExistence type="predicted"/>
<feature type="transmembrane region" description="Helical" evidence="1">
    <location>
        <begin position="24"/>
        <end position="43"/>
    </location>
</feature>
<keyword evidence="4" id="KW-1185">Reference proteome</keyword>
<feature type="domain" description="DUF4094" evidence="2">
    <location>
        <begin position="26"/>
        <end position="98"/>
    </location>
</feature>
<dbReference type="Pfam" id="PF13334">
    <property type="entry name" value="DUF4094"/>
    <property type="match status" value="1"/>
</dbReference>
<dbReference type="AlphaFoldDB" id="A0A843WL34"/>
<keyword evidence="1" id="KW-1133">Transmembrane helix</keyword>
<organism evidence="3 4">
    <name type="scientific">Colocasia esculenta</name>
    <name type="common">Wild taro</name>
    <name type="synonym">Arum esculentum</name>
    <dbReference type="NCBI Taxonomy" id="4460"/>
    <lineage>
        <taxon>Eukaryota</taxon>
        <taxon>Viridiplantae</taxon>
        <taxon>Streptophyta</taxon>
        <taxon>Embryophyta</taxon>
        <taxon>Tracheophyta</taxon>
        <taxon>Spermatophyta</taxon>
        <taxon>Magnoliopsida</taxon>
        <taxon>Liliopsida</taxon>
        <taxon>Araceae</taxon>
        <taxon>Aroideae</taxon>
        <taxon>Colocasieae</taxon>
        <taxon>Colocasia</taxon>
    </lineage>
</organism>
<protein>
    <recommendedName>
        <fullName evidence="2">DUF4094 domain-containing protein</fullName>
    </recommendedName>
</protein>